<evidence type="ECO:0000313" key="2">
    <source>
        <dbReference type="Proteomes" id="UP000533476"/>
    </source>
</evidence>
<dbReference type="Proteomes" id="UP000533476">
    <property type="component" value="Unassembled WGS sequence"/>
</dbReference>
<reference evidence="1 2" key="1">
    <citation type="submission" date="2020-04" db="EMBL/GenBank/DDBJ databases">
        <authorList>
            <person name="Zhang R."/>
            <person name="Schippers A."/>
        </authorList>
    </citation>
    <scope>NUCLEOTIDE SEQUENCE [LARGE SCALE GENOMIC DNA]</scope>
    <source>
        <strain evidence="1 2">DSM 109850</strain>
    </source>
</reference>
<dbReference type="EMBL" id="JABBVZ010000029">
    <property type="protein sequence ID" value="NMP22699.1"/>
    <property type="molecule type" value="Genomic_DNA"/>
</dbReference>
<protein>
    <submittedName>
        <fullName evidence="1">Type II toxin-antitoxin system RelE/ParE family toxin</fullName>
    </submittedName>
</protein>
<name>A0A7Y0Q3Z6_9FIRM</name>
<proteinExistence type="predicted"/>
<gene>
    <name evidence="1" type="ORF">HIJ39_10080</name>
</gene>
<keyword evidence="2" id="KW-1185">Reference proteome</keyword>
<dbReference type="RefSeq" id="WP_169099253.1">
    <property type="nucleotide sequence ID" value="NZ_JABBVZ010000029.1"/>
</dbReference>
<dbReference type="Gene3D" id="3.30.2310.20">
    <property type="entry name" value="RelE-like"/>
    <property type="match status" value="1"/>
</dbReference>
<accession>A0A7Y0Q3Z6</accession>
<comment type="caution">
    <text evidence="1">The sequence shown here is derived from an EMBL/GenBank/DDBJ whole genome shotgun (WGS) entry which is preliminary data.</text>
</comment>
<evidence type="ECO:0000313" key="1">
    <source>
        <dbReference type="EMBL" id="NMP22699.1"/>
    </source>
</evidence>
<dbReference type="InterPro" id="IPR035093">
    <property type="entry name" value="RelE/ParE_toxin_dom_sf"/>
</dbReference>
<sequence>MDKIRVTFHPAAEIELYDAALYYESQRRGLGSTFLQAIETAMDEIRENPMASPRVQGVVRSKRVRRFPYGSPILSCTPLRMVISGFSPSQIKSADRSTG</sequence>
<organism evidence="1 2">
    <name type="scientific">Sulfobacillus harzensis</name>
    <dbReference type="NCBI Taxonomy" id="2729629"/>
    <lineage>
        <taxon>Bacteria</taxon>
        <taxon>Bacillati</taxon>
        <taxon>Bacillota</taxon>
        <taxon>Clostridia</taxon>
        <taxon>Eubacteriales</taxon>
        <taxon>Clostridiales Family XVII. Incertae Sedis</taxon>
        <taxon>Sulfobacillus</taxon>
    </lineage>
</organism>
<dbReference type="AlphaFoldDB" id="A0A7Y0Q3Z6"/>